<dbReference type="InterPro" id="IPR053267">
    <property type="entry name" value="Verrucosidin_biosynth-assoc"/>
</dbReference>
<dbReference type="PANTHER" id="PTHR42087">
    <property type="entry name" value="ILP IS AN APOPTOSIS INHIBITOR"/>
    <property type="match status" value="1"/>
</dbReference>
<accession>A0AAD4GYP0</accession>
<evidence type="ECO:0000313" key="2">
    <source>
        <dbReference type="Proteomes" id="UP001194746"/>
    </source>
</evidence>
<sequence length="187" mass="21373">MDGGSPPRANEEIYHPNLHTWHPQYMECVRFFLDHGQHTVPVQSLSAFINLRLPYQRVENPVVRSSTSTITTTTTTNTTPPISLRMYVRRLIVTAHDTPLVLSAFFGPNWQAGVGSVCAQERINYLFTAKSEGWVATKAAYDVLPDEQTPFLRPLLDPTEEELRTAESRWSEWLAMEDWMVGPRSPW</sequence>
<dbReference type="PANTHER" id="PTHR42087:SF2">
    <property type="match status" value="1"/>
</dbReference>
<reference evidence="1" key="1">
    <citation type="journal article" date="2019" name="Beilstein J. Org. Chem.">
        <title>Nanangenines: drimane sesquiterpenoids as the dominant metabolite cohort of a novel Australian fungus, Aspergillus nanangensis.</title>
        <authorList>
            <person name="Lacey H.J."/>
            <person name="Gilchrist C.L.M."/>
            <person name="Crombie A."/>
            <person name="Kalaitzis J.A."/>
            <person name="Vuong D."/>
            <person name="Rutledge P.J."/>
            <person name="Turner P."/>
            <person name="Pitt J.I."/>
            <person name="Lacey E."/>
            <person name="Chooi Y.H."/>
            <person name="Piggott A.M."/>
        </authorList>
    </citation>
    <scope>NUCLEOTIDE SEQUENCE</scope>
    <source>
        <strain evidence="1">MST-FP2251</strain>
    </source>
</reference>
<proteinExistence type="predicted"/>
<comment type="caution">
    <text evidence="1">The sequence shown here is derived from an EMBL/GenBank/DDBJ whole genome shotgun (WGS) entry which is preliminary data.</text>
</comment>
<dbReference type="Proteomes" id="UP001194746">
    <property type="component" value="Unassembled WGS sequence"/>
</dbReference>
<keyword evidence="2" id="KW-1185">Reference proteome</keyword>
<organism evidence="1 2">
    <name type="scientific">Aspergillus nanangensis</name>
    <dbReference type="NCBI Taxonomy" id="2582783"/>
    <lineage>
        <taxon>Eukaryota</taxon>
        <taxon>Fungi</taxon>
        <taxon>Dikarya</taxon>
        <taxon>Ascomycota</taxon>
        <taxon>Pezizomycotina</taxon>
        <taxon>Eurotiomycetes</taxon>
        <taxon>Eurotiomycetidae</taxon>
        <taxon>Eurotiales</taxon>
        <taxon>Aspergillaceae</taxon>
        <taxon>Aspergillus</taxon>
        <taxon>Aspergillus subgen. Circumdati</taxon>
    </lineage>
</organism>
<gene>
    <name evidence="1" type="ORF">FE257_000417</name>
</gene>
<evidence type="ECO:0000313" key="1">
    <source>
        <dbReference type="EMBL" id="KAF9892828.1"/>
    </source>
</evidence>
<protein>
    <submittedName>
        <fullName evidence="1">Uncharacterized protein</fullName>
    </submittedName>
</protein>
<reference evidence="1" key="2">
    <citation type="submission" date="2020-02" db="EMBL/GenBank/DDBJ databases">
        <authorList>
            <person name="Gilchrist C.L.M."/>
            <person name="Chooi Y.-H."/>
        </authorList>
    </citation>
    <scope>NUCLEOTIDE SEQUENCE</scope>
    <source>
        <strain evidence="1">MST-FP2251</strain>
    </source>
</reference>
<name>A0AAD4GYP0_ASPNN</name>
<dbReference type="EMBL" id="VCAU01000010">
    <property type="protein sequence ID" value="KAF9892828.1"/>
    <property type="molecule type" value="Genomic_DNA"/>
</dbReference>
<dbReference type="AlphaFoldDB" id="A0AAD4GYP0"/>